<gene>
    <name evidence="1" type="ORF">LTR77_002792</name>
</gene>
<dbReference type="PANTHER" id="PTHR11803:SF22">
    <property type="entry name" value="ENDORIBONUCLEASE FAMILY PROTEIN BRT1, PUTATIVE (AFU_ORTHOLOGUE AFUA_5G03780)-RELATED"/>
    <property type="match status" value="1"/>
</dbReference>
<keyword evidence="2" id="KW-1185">Reference proteome</keyword>
<reference evidence="1 2" key="1">
    <citation type="submission" date="2023-08" db="EMBL/GenBank/DDBJ databases">
        <title>Black Yeasts Isolated from many extreme environments.</title>
        <authorList>
            <person name="Coleine C."/>
            <person name="Stajich J.E."/>
            <person name="Selbmann L."/>
        </authorList>
    </citation>
    <scope>NUCLEOTIDE SEQUENCE [LARGE SCALE GENOMIC DNA]</scope>
    <source>
        <strain evidence="1 2">CCFEE 5935</strain>
    </source>
</reference>
<dbReference type="PANTHER" id="PTHR11803">
    <property type="entry name" value="2-IMINOBUTANOATE/2-IMINOPROPANOATE DEAMINASE RIDA"/>
    <property type="match status" value="1"/>
</dbReference>
<dbReference type="CDD" id="cd00448">
    <property type="entry name" value="YjgF_YER057c_UK114_family"/>
    <property type="match status" value="1"/>
</dbReference>
<evidence type="ECO:0000313" key="1">
    <source>
        <dbReference type="EMBL" id="KAK5172672.1"/>
    </source>
</evidence>
<name>A0AAV9PJ34_9PEZI</name>
<dbReference type="Pfam" id="PF01042">
    <property type="entry name" value="Ribonuc_L-PSP"/>
    <property type="match status" value="1"/>
</dbReference>
<dbReference type="GO" id="GO:0005829">
    <property type="term" value="C:cytosol"/>
    <property type="evidence" value="ECO:0007669"/>
    <property type="project" value="TreeGrafter"/>
</dbReference>
<dbReference type="InterPro" id="IPR006175">
    <property type="entry name" value="YjgF/YER057c/UK114"/>
</dbReference>
<dbReference type="InterPro" id="IPR035959">
    <property type="entry name" value="RutC-like_sf"/>
</dbReference>
<dbReference type="GeneID" id="89924139"/>
<proteinExistence type="predicted"/>
<protein>
    <submittedName>
        <fullName evidence="1">Uncharacterized protein</fullName>
    </submittedName>
</protein>
<organism evidence="1 2">
    <name type="scientific">Saxophila tyrrhenica</name>
    <dbReference type="NCBI Taxonomy" id="1690608"/>
    <lineage>
        <taxon>Eukaryota</taxon>
        <taxon>Fungi</taxon>
        <taxon>Dikarya</taxon>
        <taxon>Ascomycota</taxon>
        <taxon>Pezizomycotina</taxon>
        <taxon>Dothideomycetes</taxon>
        <taxon>Dothideomycetidae</taxon>
        <taxon>Mycosphaerellales</taxon>
        <taxon>Extremaceae</taxon>
        <taxon>Saxophila</taxon>
    </lineage>
</organism>
<dbReference type="GO" id="GO:0019239">
    <property type="term" value="F:deaminase activity"/>
    <property type="evidence" value="ECO:0007669"/>
    <property type="project" value="TreeGrafter"/>
</dbReference>
<dbReference type="Gene3D" id="3.30.1330.40">
    <property type="entry name" value="RutC-like"/>
    <property type="match status" value="1"/>
</dbReference>
<dbReference type="RefSeq" id="XP_064661390.1">
    <property type="nucleotide sequence ID" value="XM_064800051.1"/>
</dbReference>
<dbReference type="EMBL" id="JAVRRT010000004">
    <property type="protein sequence ID" value="KAK5172672.1"/>
    <property type="molecule type" value="Genomic_DNA"/>
</dbReference>
<comment type="caution">
    <text evidence="1">The sequence shown here is derived from an EMBL/GenBank/DDBJ whole genome shotgun (WGS) entry which is preliminary data.</text>
</comment>
<accession>A0AAV9PJ34</accession>
<evidence type="ECO:0000313" key="2">
    <source>
        <dbReference type="Proteomes" id="UP001337655"/>
    </source>
</evidence>
<dbReference type="SUPFAM" id="SSF55298">
    <property type="entry name" value="YjgF-like"/>
    <property type="match status" value="1"/>
</dbReference>
<dbReference type="GO" id="GO:0005739">
    <property type="term" value="C:mitochondrion"/>
    <property type="evidence" value="ECO:0007669"/>
    <property type="project" value="TreeGrafter"/>
</dbReference>
<dbReference type="AlphaFoldDB" id="A0AAV9PJ34"/>
<dbReference type="Proteomes" id="UP001337655">
    <property type="component" value="Unassembled WGS sequence"/>
</dbReference>
<sequence>MAQVRDAISAPKAPKPNGNYSHVVRAAGMLYVAGWMGDDPETGKVVQGGIEAQTKQAIINIRACLEAAGSSLDKVVRRRIYIIDMGEFRKVDGIWGEEVREPFPVSTCVQIGALAKEGALVELEVDAEA</sequence>